<organism evidence="6 7">
    <name type="scientific">Hypsizygus marmoreus</name>
    <name type="common">White beech mushroom</name>
    <name type="synonym">Agaricus marmoreus</name>
    <dbReference type="NCBI Taxonomy" id="39966"/>
    <lineage>
        <taxon>Eukaryota</taxon>
        <taxon>Fungi</taxon>
        <taxon>Dikarya</taxon>
        <taxon>Basidiomycota</taxon>
        <taxon>Agaricomycotina</taxon>
        <taxon>Agaricomycetes</taxon>
        <taxon>Agaricomycetidae</taxon>
        <taxon>Agaricales</taxon>
        <taxon>Tricholomatineae</taxon>
        <taxon>Lyophyllaceae</taxon>
        <taxon>Hypsizygus</taxon>
    </lineage>
</organism>
<dbReference type="InParanoid" id="A0A369KDC7"/>
<dbReference type="SMART" id="SM00471">
    <property type="entry name" value="HDc"/>
    <property type="match status" value="1"/>
</dbReference>
<reference evidence="6" key="1">
    <citation type="submission" date="2018-04" db="EMBL/GenBank/DDBJ databases">
        <title>Whole genome sequencing of Hypsizygus marmoreus.</title>
        <authorList>
            <person name="Choi I.-G."/>
            <person name="Min B."/>
            <person name="Kim J.-G."/>
            <person name="Kim S."/>
            <person name="Oh Y.-L."/>
            <person name="Kong W.-S."/>
            <person name="Park H."/>
            <person name="Jeong J."/>
            <person name="Song E.-S."/>
        </authorList>
    </citation>
    <scope>NUCLEOTIDE SEQUENCE [LARGE SCALE GENOMIC DNA]</scope>
    <source>
        <strain evidence="6">51987-8</strain>
    </source>
</reference>
<evidence type="ECO:0000259" key="5">
    <source>
        <dbReference type="PROSITE" id="PS51845"/>
    </source>
</evidence>
<comment type="cofactor">
    <cofactor evidence="3">
        <name>a divalent metal cation</name>
        <dbReference type="ChEBI" id="CHEBI:60240"/>
    </cofactor>
    <text evidence="3">Binds 2 divalent metal cations per subunit. Site 1 may preferentially bind zinc ions, while site 2 has a preference for magnesium and/or manganese ions.</text>
</comment>
<comment type="similarity">
    <text evidence="3">Belongs to the cyclic nucleotide phosphodiesterase family.</text>
</comment>
<dbReference type="InterPro" id="IPR002073">
    <property type="entry name" value="PDEase_catalytic_dom"/>
</dbReference>
<dbReference type="InterPro" id="IPR003607">
    <property type="entry name" value="HD/PDEase_dom"/>
</dbReference>
<dbReference type="InterPro" id="IPR023174">
    <property type="entry name" value="PDEase_CS"/>
</dbReference>
<dbReference type="SUPFAM" id="SSF109604">
    <property type="entry name" value="HD-domain/PDEase-like"/>
    <property type="match status" value="1"/>
</dbReference>
<feature type="region of interest" description="Disordered" evidence="4">
    <location>
        <begin position="417"/>
        <end position="436"/>
    </location>
</feature>
<comment type="caution">
    <text evidence="6">The sequence shown here is derived from an EMBL/GenBank/DDBJ whole genome shotgun (WGS) entry which is preliminary data.</text>
</comment>
<dbReference type="EC" id="3.1.4.-" evidence="3"/>
<dbReference type="EMBL" id="LUEZ02000009">
    <property type="protein sequence ID" value="RDB29744.1"/>
    <property type="molecule type" value="Genomic_DNA"/>
</dbReference>
<dbReference type="GO" id="GO:0007165">
    <property type="term" value="P:signal transduction"/>
    <property type="evidence" value="ECO:0007669"/>
    <property type="project" value="InterPro"/>
</dbReference>
<evidence type="ECO:0000256" key="3">
    <source>
        <dbReference type="RuleBase" id="RU363067"/>
    </source>
</evidence>
<dbReference type="OrthoDB" id="546632at2759"/>
<name>A0A369KDC7_HYPMA</name>
<sequence length="633" mass="69504">MNHPPSVGFSSKCWRRRSADVGGLNLAVGNNGHGQGWAGGTGELETEYAELLGDMYTQTLHAVNEHGSDFVPTDLPPSTRSRLIRSLERWHFEPHKLPDEEVLSCTLILFEGLYRIEGMEEAIGVPFKQISPFVHHLRQIYRLENSYHNFEHALDVLQATHSYLRAARMVPPLSILHEPARKWKSDRAFDSGDLITSLGLQDLFVLYIAAIGHDVGHPGFTNLFMKNAETPLSVVYDGRSALEQMHYQLLLRVMRCHGLGGLLDDTRQGLHVRKLLWETVLATDMSVHDRFMKDLQDTINGRIGPVCLRQVITCQAIMKCADISNPSRPYPVSQYWASALIEEWSSQALFEKFLHLPTTVQSSDSPLNEAKSQVFFSTNYAKPLLDLVIQAIPEMKPFADQCTSNLRRWTKRVKHLESTKHKEDISPATSTPRHPDEFMTAFPLTLPPAHRIAHPEPTLIWPTATSRSSESSSTSTSSDSNLCSPAGSVSSFAFSPVSDSFHSCRSHLSSGARPSSSSGSSSSSSGGLHVHSPLVPDAHAAIRAAGKLGIRKQKSMNRNSWSPSAFSMTTTTTMPGGAGIGIAGQQTTTTKSAVAFLVSTNGAILDGQKPKGVSETIVVNPIKLEKSKLARVG</sequence>
<feature type="region of interest" description="Disordered" evidence="4">
    <location>
        <begin position="505"/>
        <end position="532"/>
    </location>
</feature>
<protein>
    <recommendedName>
        <fullName evidence="3">Phosphodiesterase</fullName>
        <ecNumber evidence="3">3.1.4.-</ecNumber>
    </recommendedName>
</protein>
<proteinExistence type="inferred from homology"/>
<feature type="compositionally biased region" description="Low complexity" evidence="4">
    <location>
        <begin position="463"/>
        <end position="480"/>
    </location>
</feature>
<evidence type="ECO:0000256" key="2">
    <source>
        <dbReference type="ARBA" id="ARBA00022801"/>
    </source>
</evidence>
<keyword evidence="2 3" id="KW-0378">Hydrolase</keyword>
<feature type="compositionally biased region" description="Low complexity" evidence="4">
    <location>
        <begin position="506"/>
        <end position="532"/>
    </location>
</feature>
<evidence type="ECO:0000313" key="7">
    <source>
        <dbReference type="Proteomes" id="UP000076154"/>
    </source>
</evidence>
<dbReference type="PROSITE" id="PS00126">
    <property type="entry name" value="PDEASE_I_1"/>
    <property type="match status" value="1"/>
</dbReference>
<keyword evidence="7" id="KW-1185">Reference proteome</keyword>
<accession>A0A369KDC7</accession>
<feature type="domain" description="PDEase" evidence="5">
    <location>
        <begin position="44"/>
        <end position="416"/>
    </location>
</feature>
<feature type="region of interest" description="Disordered" evidence="4">
    <location>
        <begin position="549"/>
        <end position="570"/>
    </location>
</feature>
<evidence type="ECO:0000256" key="1">
    <source>
        <dbReference type="ARBA" id="ARBA00022723"/>
    </source>
</evidence>
<dbReference type="GO" id="GO:0046872">
    <property type="term" value="F:metal ion binding"/>
    <property type="evidence" value="ECO:0007669"/>
    <property type="project" value="UniProtKB-KW"/>
</dbReference>
<dbReference type="InterPro" id="IPR036971">
    <property type="entry name" value="PDEase_catalytic_dom_sf"/>
</dbReference>
<feature type="region of interest" description="Disordered" evidence="4">
    <location>
        <begin position="462"/>
        <end position="483"/>
    </location>
</feature>
<feature type="compositionally biased region" description="Polar residues" evidence="4">
    <location>
        <begin position="556"/>
        <end position="567"/>
    </location>
</feature>
<keyword evidence="1 3" id="KW-0479">Metal-binding</keyword>
<dbReference type="GO" id="GO:0004114">
    <property type="term" value="F:3',5'-cyclic-nucleotide phosphodiesterase activity"/>
    <property type="evidence" value="ECO:0007669"/>
    <property type="project" value="InterPro"/>
</dbReference>
<dbReference type="PROSITE" id="PS51845">
    <property type="entry name" value="PDEASE_I_2"/>
    <property type="match status" value="1"/>
</dbReference>
<dbReference type="Pfam" id="PF00233">
    <property type="entry name" value="PDEase_I"/>
    <property type="match status" value="1"/>
</dbReference>
<evidence type="ECO:0000256" key="4">
    <source>
        <dbReference type="SAM" id="MobiDB-lite"/>
    </source>
</evidence>
<dbReference type="Gene3D" id="1.10.1300.10">
    <property type="entry name" value="3'5'-cyclic nucleotide phosphodiesterase, catalytic domain"/>
    <property type="match status" value="1"/>
</dbReference>
<dbReference type="CDD" id="cd00077">
    <property type="entry name" value="HDc"/>
    <property type="match status" value="1"/>
</dbReference>
<dbReference type="Proteomes" id="UP000076154">
    <property type="component" value="Unassembled WGS sequence"/>
</dbReference>
<dbReference type="PANTHER" id="PTHR11347">
    <property type="entry name" value="CYCLIC NUCLEOTIDE PHOSPHODIESTERASE"/>
    <property type="match status" value="1"/>
</dbReference>
<dbReference type="AlphaFoldDB" id="A0A369KDC7"/>
<gene>
    <name evidence="6" type="primary">regA</name>
    <name evidence="6" type="ORF">Hypma_014150</name>
</gene>
<evidence type="ECO:0000313" key="6">
    <source>
        <dbReference type="EMBL" id="RDB29744.1"/>
    </source>
</evidence>
<dbReference type="STRING" id="39966.A0A369KDC7"/>